<accession>A0A1U9UJP3</accession>
<keyword evidence="1" id="KW-0812">Transmembrane</keyword>
<dbReference type="RefSeq" id="WP_078195226.1">
    <property type="nucleotide sequence ID" value="NZ_CP017757.2"/>
</dbReference>
<protein>
    <submittedName>
        <fullName evidence="2">Pilus assembly protein PilW</fullName>
    </submittedName>
</protein>
<evidence type="ECO:0000256" key="1">
    <source>
        <dbReference type="SAM" id="Phobius"/>
    </source>
</evidence>
<dbReference type="GO" id="GO:0043683">
    <property type="term" value="P:type IV pilus assembly"/>
    <property type="evidence" value="ECO:0007669"/>
    <property type="project" value="InterPro"/>
</dbReference>
<dbReference type="InterPro" id="IPR012902">
    <property type="entry name" value="N_methyl_site"/>
</dbReference>
<keyword evidence="1" id="KW-1133">Transmembrane helix</keyword>
<evidence type="ECO:0000313" key="3">
    <source>
        <dbReference type="Proteomes" id="UP000189627"/>
    </source>
</evidence>
<dbReference type="AlphaFoldDB" id="A0A1U9UJP3"/>
<evidence type="ECO:0000313" key="2">
    <source>
        <dbReference type="EMBL" id="AQV92779.1"/>
    </source>
</evidence>
<dbReference type="Proteomes" id="UP000189627">
    <property type="component" value="Chromosome 1"/>
</dbReference>
<dbReference type="KEGG" id="cuh:BJN34_02595"/>
<feature type="transmembrane region" description="Helical" evidence="1">
    <location>
        <begin position="21"/>
        <end position="43"/>
    </location>
</feature>
<dbReference type="Pfam" id="PF07963">
    <property type="entry name" value="N_methyl"/>
    <property type="match status" value="1"/>
</dbReference>
<sequence length="348" mass="36679">MKHSVHPRPRSPAHRHQAGLSLVELMVAITISLFLLAGITALISQQSGARAELDKSGRQIESGRYAFTLLQDDIEHAGYYGQYAQTIQMPAALPNPCATDAVSIDASLALPLQGYDSPVAVPSPLSTCLPDANHVSGTDILVVRRLETDDPPPSIASAVAGQVYVQATPGDRKTGIGPDPSSTLYTLVKKDGVTPAELRRYIEHIYFVSPCNLYAAGATTCTAAADGGKPVPTLKRLEISASGGSTVFVTTPLADGIDNLQLDYGVDGINSGSPATPFITAPALADWPNVMAVQVNLLARNTQASMGYSDSKTYSMGVAGTVGPFSDAYKRHVYTGTVRAINPSGRRE</sequence>
<name>A0A1U9UJP3_CUPNE</name>
<dbReference type="PROSITE" id="PS00409">
    <property type="entry name" value="PROKAR_NTER_METHYL"/>
    <property type="match status" value="1"/>
</dbReference>
<dbReference type="EMBL" id="CP017757">
    <property type="protein sequence ID" value="AQV92779.1"/>
    <property type="molecule type" value="Genomic_DNA"/>
</dbReference>
<keyword evidence="1" id="KW-0472">Membrane</keyword>
<organism evidence="2 3">
    <name type="scientific">Cupriavidus necator</name>
    <name type="common">Alcaligenes eutrophus</name>
    <name type="synonym">Ralstonia eutropha</name>
    <dbReference type="NCBI Taxonomy" id="106590"/>
    <lineage>
        <taxon>Bacteria</taxon>
        <taxon>Pseudomonadati</taxon>
        <taxon>Pseudomonadota</taxon>
        <taxon>Betaproteobacteria</taxon>
        <taxon>Burkholderiales</taxon>
        <taxon>Burkholderiaceae</taxon>
        <taxon>Cupriavidus</taxon>
    </lineage>
</organism>
<gene>
    <name evidence="2" type="ORF">BJN34_02595</name>
</gene>
<dbReference type="Pfam" id="PF16074">
    <property type="entry name" value="PilW"/>
    <property type="match status" value="1"/>
</dbReference>
<proteinExistence type="predicted"/>
<reference evidence="3" key="1">
    <citation type="submission" date="2017-02" db="EMBL/GenBank/DDBJ databases">
        <title>Complete genome sequence of Cupriavidus necator strain NH9, a 3-chlorobenzoate degrader.</title>
        <authorList>
            <person name="Moriuchi R."/>
            <person name="Dohra H."/>
            <person name="Ogawa N."/>
        </authorList>
    </citation>
    <scope>NUCLEOTIDE SEQUENCE [LARGE SCALE GENOMIC DNA]</scope>
    <source>
        <strain evidence="3">NH9</strain>
    </source>
</reference>
<dbReference type="InterPro" id="IPR032092">
    <property type="entry name" value="PilW"/>
</dbReference>